<protein>
    <submittedName>
        <fullName evidence="1">Uncharacterized protein</fullName>
    </submittedName>
</protein>
<gene>
    <name evidence="1" type="ORF">THTE_0328</name>
</gene>
<keyword evidence="2" id="KW-1185">Reference proteome</keyword>
<dbReference type="KEGG" id="ttf:THTE_0328"/>
<sequence length="132" mass="14650">MPLHRARQACHSERSVGGTCLSGPSFNVRSSIAFHRGLKSRDESGAKAPHSMECGDLSPLFGEGFSLHNPAVDPNGNVRPAGWKPFLQSIQWKDAFHGPLFRRWINHAASWGTTSVPLRKIRRRDLPVRSVV</sequence>
<proteinExistence type="predicted"/>
<reference evidence="1 2" key="1">
    <citation type="journal article" name="Front. Microbiol.">
        <title>Sugar Metabolism of the First Thermophilic Planctomycete Thermogutta terrifontis: Comparative Genomic and Transcriptomic Approaches.</title>
        <authorList>
            <person name="Elcheninov A.G."/>
            <person name="Menzel P."/>
            <person name="Gudbergsdottir S.R."/>
            <person name="Slesarev A.I."/>
            <person name="Kadnikov V.V."/>
            <person name="Krogh A."/>
            <person name="Bonch-Osmolovskaya E.A."/>
            <person name="Peng X."/>
            <person name="Kublanov I.V."/>
        </authorList>
    </citation>
    <scope>NUCLEOTIDE SEQUENCE [LARGE SCALE GENOMIC DNA]</scope>
    <source>
        <strain evidence="1 2">R1</strain>
    </source>
</reference>
<organism evidence="1 2">
    <name type="scientific">Thermogutta terrifontis</name>
    <dbReference type="NCBI Taxonomy" id="1331910"/>
    <lineage>
        <taxon>Bacteria</taxon>
        <taxon>Pseudomonadati</taxon>
        <taxon>Planctomycetota</taxon>
        <taxon>Planctomycetia</taxon>
        <taxon>Pirellulales</taxon>
        <taxon>Thermoguttaceae</taxon>
        <taxon>Thermogutta</taxon>
    </lineage>
</organism>
<dbReference type="EMBL" id="CP018477">
    <property type="protein sequence ID" value="ASV72930.1"/>
    <property type="molecule type" value="Genomic_DNA"/>
</dbReference>
<accession>A0A286RAF4</accession>
<name>A0A286RAF4_9BACT</name>
<dbReference type="Proteomes" id="UP000215086">
    <property type="component" value="Chromosome"/>
</dbReference>
<dbReference type="AlphaFoldDB" id="A0A286RAF4"/>
<evidence type="ECO:0000313" key="1">
    <source>
        <dbReference type="EMBL" id="ASV72930.1"/>
    </source>
</evidence>
<evidence type="ECO:0000313" key="2">
    <source>
        <dbReference type="Proteomes" id="UP000215086"/>
    </source>
</evidence>